<dbReference type="Proteomes" id="UP000789702">
    <property type="component" value="Unassembled WGS sequence"/>
</dbReference>
<accession>A0ACA9QXF5</accession>
<feature type="non-terminal residue" evidence="1">
    <location>
        <position position="40"/>
    </location>
</feature>
<keyword evidence="2" id="KW-1185">Reference proteome</keyword>
<reference evidence="1" key="1">
    <citation type="submission" date="2021-06" db="EMBL/GenBank/DDBJ databases">
        <authorList>
            <person name="Kallberg Y."/>
            <person name="Tangrot J."/>
            <person name="Rosling A."/>
        </authorList>
    </citation>
    <scope>NUCLEOTIDE SEQUENCE</scope>
    <source>
        <strain evidence="1">IL203A</strain>
    </source>
</reference>
<name>A0ACA9QXF5_9GLOM</name>
<evidence type="ECO:0000313" key="1">
    <source>
        <dbReference type="EMBL" id="CAG8768300.1"/>
    </source>
</evidence>
<sequence length="40" mass="4597">CPMAWMYKYLNGLSDNPPLKNKHTIRIIEAINTTPNITSH</sequence>
<gene>
    <name evidence="1" type="ORF">DHETER_LOCUS15688</name>
</gene>
<protein>
    <submittedName>
        <fullName evidence="1">12421_t:CDS:1</fullName>
    </submittedName>
</protein>
<dbReference type="EMBL" id="CAJVPU010055244">
    <property type="protein sequence ID" value="CAG8768300.1"/>
    <property type="molecule type" value="Genomic_DNA"/>
</dbReference>
<proteinExistence type="predicted"/>
<evidence type="ECO:0000313" key="2">
    <source>
        <dbReference type="Proteomes" id="UP000789702"/>
    </source>
</evidence>
<organism evidence="1 2">
    <name type="scientific">Dentiscutata heterogama</name>
    <dbReference type="NCBI Taxonomy" id="1316150"/>
    <lineage>
        <taxon>Eukaryota</taxon>
        <taxon>Fungi</taxon>
        <taxon>Fungi incertae sedis</taxon>
        <taxon>Mucoromycota</taxon>
        <taxon>Glomeromycotina</taxon>
        <taxon>Glomeromycetes</taxon>
        <taxon>Diversisporales</taxon>
        <taxon>Gigasporaceae</taxon>
        <taxon>Dentiscutata</taxon>
    </lineage>
</organism>
<comment type="caution">
    <text evidence="1">The sequence shown here is derived from an EMBL/GenBank/DDBJ whole genome shotgun (WGS) entry which is preliminary data.</text>
</comment>
<feature type="non-terminal residue" evidence="1">
    <location>
        <position position="1"/>
    </location>
</feature>